<organism evidence="2 3">
    <name type="scientific">Cirrhinus mrigala</name>
    <name type="common">Mrigala</name>
    <dbReference type="NCBI Taxonomy" id="683832"/>
    <lineage>
        <taxon>Eukaryota</taxon>
        <taxon>Metazoa</taxon>
        <taxon>Chordata</taxon>
        <taxon>Craniata</taxon>
        <taxon>Vertebrata</taxon>
        <taxon>Euteleostomi</taxon>
        <taxon>Actinopterygii</taxon>
        <taxon>Neopterygii</taxon>
        <taxon>Teleostei</taxon>
        <taxon>Ostariophysi</taxon>
        <taxon>Cypriniformes</taxon>
        <taxon>Cyprinidae</taxon>
        <taxon>Labeoninae</taxon>
        <taxon>Labeonini</taxon>
        <taxon>Cirrhinus</taxon>
    </lineage>
</organism>
<name>A0ABD0N1J7_CIRMR</name>
<feature type="region of interest" description="Disordered" evidence="1">
    <location>
        <begin position="1"/>
        <end position="22"/>
    </location>
</feature>
<protein>
    <submittedName>
        <fullName evidence="2">Uncharacterized protein</fullName>
    </submittedName>
</protein>
<feature type="non-terminal residue" evidence="2">
    <location>
        <position position="183"/>
    </location>
</feature>
<proteinExistence type="predicted"/>
<dbReference type="AlphaFoldDB" id="A0ABD0N1J7"/>
<feature type="non-terminal residue" evidence="2">
    <location>
        <position position="1"/>
    </location>
</feature>
<evidence type="ECO:0000313" key="2">
    <source>
        <dbReference type="EMBL" id="KAL0154756.1"/>
    </source>
</evidence>
<gene>
    <name evidence="2" type="ORF">M9458_049019</name>
</gene>
<sequence length="183" mass="19341">LRVPDSSSAHRPSDFTMAPSSLLSPVARQSTSSLVLPAPPWSVVDYLSPWAFTPPPCPSVTPALSGSSSPPAPPWSSVTLALLWPSGSLPPPQSLEPSAPPWPSRSGVTLSTVVALCPPWRLPPSAPPWVAFMAMAWVTPGSSCTESLLSSPWLLLFPPWLLPPSSPPWTLFLLPGVHPPPVL</sequence>
<dbReference type="EMBL" id="JAMKFB020000025">
    <property type="protein sequence ID" value="KAL0154756.1"/>
    <property type="molecule type" value="Genomic_DNA"/>
</dbReference>
<evidence type="ECO:0000313" key="3">
    <source>
        <dbReference type="Proteomes" id="UP001529510"/>
    </source>
</evidence>
<accession>A0ABD0N1J7</accession>
<evidence type="ECO:0000256" key="1">
    <source>
        <dbReference type="SAM" id="MobiDB-lite"/>
    </source>
</evidence>
<reference evidence="2 3" key="1">
    <citation type="submission" date="2024-05" db="EMBL/GenBank/DDBJ databases">
        <title>Genome sequencing and assembly of Indian major carp, Cirrhinus mrigala (Hamilton, 1822).</title>
        <authorList>
            <person name="Mohindra V."/>
            <person name="Chowdhury L.M."/>
            <person name="Lal K."/>
            <person name="Jena J.K."/>
        </authorList>
    </citation>
    <scope>NUCLEOTIDE SEQUENCE [LARGE SCALE GENOMIC DNA]</scope>
    <source>
        <strain evidence="2">CM1030</strain>
        <tissue evidence="2">Blood</tissue>
    </source>
</reference>
<keyword evidence="3" id="KW-1185">Reference proteome</keyword>
<dbReference type="Proteomes" id="UP001529510">
    <property type="component" value="Unassembled WGS sequence"/>
</dbReference>
<comment type="caution">
    <text evidence="2">The sequence shown here is derived from an EMBL/GenBank/DDBJ whole genome shotgun (WGS) entry which is preliminary data.</text>
</comment>
<feature type="compositionally biased region" description="Polar residues" evidence="1">
    <location>
        <begin position="1"/>
        <end position="10"/>
    </location>
</feature>